<organism evidence="1 2">
    <name type="scientific">Desulforamulus ruminis (strain ATCC 23193 / DSM 2154 / NCIMB 8452 / DL)</name>
    <name type="common">Desulfotomaculum ruminis</name>
    <dbReference type="NCBI Taxonomy" id="696281"/>
    <lineage>
        <taxon>Bacteria</taxon>
        <taxon>Bacillati</taxon>
        <taxon>Bacillota</taxon>
        <taxon>Clostridia</taxon>
        <taxon>Eubacteriales</taxon>
        <taxon>Peptococcaceae</taxon>
        <taxon>Desulforamulus</taxon>
    </lineage>
</organism>
<dbReference type="STRING" id="696281.Desru_3191"/>
<dbReference type="AlphaFoldDB" id="F6DV05"/>
<reference evidence="2" key="1">
    <citation type="submission" date="2011-05" db="EMBL/GenBank/DDBJ databases">
        <title>Complete sequence of Desulfotomaculum ruminis DSM 2154.</title>
        <authorList>
            <person name="Lucas S."/>
            <person name="Copeland A."/>
            <person name="Lapidus A."/>
            <person name="Cheng J.-F."/>
            <person name="Goodwin L."/>
            <person name="Pitluck S."/>
            <person name="Lu M."/>
            <person name="Detter J.C."/>
            <person name="Han C."/>
            <person name="Tapia R."/>
            <person name="Land M."/>
            <person name="Hauser L."/>
            <person name="Kyrpides N."/>
            <person name="Ivanova N."/>
            <person name="Mikhailova N."/>
            <person name="Pagani I."/>
            <person name="Stams A.J.M."/>
            <person name="Plugge C.M."/>
            <person name="Muyzer G."/>
            <person name="Kuever J."/>
            <person name="Parshina S.N."/>
            <person name="Ivanova A.E."/>
            <person name="Nazina T.N."/>
            <person name="Brambilla E."/>
            <person name="Spring S."/>
            <person name="Klenk H.-P."/>
            <person name="Woyke T."/>
        </authorList>
    </citation>
    <scope>NUCLEOTIDE SEQUENCE [LARGE SCALE GENOMIC DNA]</scope>
    <source>
        <strain evidence="2">ATCC 23193 / DSM 2154 / NCIB 8452 / DL</strain>
    </source>
</reference>
<proteinExistence type="predicted"/>
<name>F6DV05_DESRL</name>
<evidence type="ECO:0000313" key="1">
    <source>
        <dbReference type="EMBL" id="AEG61402.1"/>
    </source>
</evidence>
<dbReference type="KEGG" id="dru:Desru_3191"/>
<evidence type="ECO:0000313" key="2">
    <source>
        <dbReference type="Proteomes" id="UP000009234"/>
    </source>
</evidence>
<gene>
    <name evidence="1" type="ordered locus">Desru_3191</name>
</gene>
<reference evidence="1 2" key="2">
    <citation type="journal article" date="2012" name="Stand. Genomic Sci.">
        <title>Complete genome sequence of the sulfate-reducing firmicute Desulfotomaculum ruminis type strain (DL(T)).</title>
        <authorList>
            <person name="Spring S."/>
            <person name="Visser M."/>
            <person name="Lu M."/>
            <person name="Copeland A."/>
            <person name="Lapidus A."/>
            <person name="Lucas S."/>
            <person name="Cheng J.F."/>
            <person name="Han C."/>
            <person name="Tapia R."/>
            <person name="Goodwin L.A."/>
            <person name="Pitluck S."/>
            <person name="Ivanova N."/>
            <person name="Land M."/>
            <person name="Hauser L."/>
            <person name="Larimer F."/>
            <person name="Rohde M."/>
            <person name="Goker M."/>
            <person name="Detter J.C."/>
            <person name="Kyrpides N.C."/>
            <person name="Woyke T."/>
            <person name="Schaap P.J."/>
            <person name="Plugge C.M."/>
            <person name="Muyzer G."/>
            <person name="Kuever J."/>
            <person name="Pereira I.A."/>
            <person name="Parshina S.N."/>
            <person name="Bernier-Latmani R."/>
            <person name="Stams A.J."/>
            <person name="Klenk H.P."/>
        </authorList>
    </citation>
    <scope>NUCLEOTIDE SEQUENCE [LARGE SCALE GENOMIC DNA]</scope>
    <source>
        <strain evidence="2">ATCC 23193 / DSM 2154 / NCIB 8452 / DL</strain>
    </source>
</reference>
<accession>F6DV05</accession>
<dbReference type="EMBL" id="CP002780">
    <property type="protein sequence ID" value="AEG61402.1"/>
    <property type="molecule type" value="Genomic_DNA"/>
</dbReference>
<dbReference type="HOGENOM" id="CLU_3182921_0_0_9"/>
<keyword evidence="2" id="KW-1185">Reference proteome</keyword>
<sequence length="46" mass="5436">MNNLIKNIHKIAPGEKSVQELIDFLKYRIDIVQIATYKKLLFFISK</sequence>
<protein>
    <submittedName>
        <fullName evidence="1">Uncharacterized protein</fullName>
    </submittedName>
</protein>
<dbReference type="Proteomes" id="UP000009234">
    <property type="component" value="Chromosome"/>
</dbReference>